<accession>A0A177IS33</accession>
<dbReference type="RefSeq" id="WP_066837740.1">
    <property type="nucleotide sequence ID" value="NZ_CAJUDP010000032.1"/>
</dbReference>
<feature type="transmembrane region" description="Helical" evidence="1">
    <location>
        <begin position="197"/>
        <end position="216"/>
    </location>
</feature>
<feature type="transmembrane region" description="Helical" evidence="1">
    <location>
        <begin position="6"/>
        <end position="27"/>
    </location>
</feature>
<reference evidence="3" key="1">
    <citation type="submission" date="2016-02" db="EMBL/GenBank/DDBJ databases">
        <authorList>
            <person name="Kaur G."/>
            <person name="Nair G.R."/>
            <person name="Mayilraj S."/>
        </authorList>
    </citation>
    <scope>NUCLEOTIDE SEQUENCE [LARGE SCALE GENOMIC DNA]</scope>
    <source>
        <strain evidence="3">GA-15</strain>
    </source>
</reference>
<keyword evidence="1" id="KW-0812">Transmembrane</keyword>
<feature type="transmembrane region" description="Helical" evidence="1">
    <location>
        <begin position="115"/>
        <end position="143"/>
    </location>
</feature>
<dbReference type="EMBL" id="LSTQ01000004">
    <property type="protein sequence ID" value="OAH31582.1"/>
    <property type="molecule type" value="Genomic_DNA"/>
</dbReference>
<dbReference type="OrthoDB" id="4375110at2"/>
<organism evidence="2 3">
    <name type="scientific">Corynebacterium stationis</name>
    <dbReference type="NCBI Taxonomy" id="1705"/>
    <lineage>
        <taxon>Bacteria</taxon>
        <taxon>Bacillati</taxon>
        <taxon>Actinomycetota</taxon>
        <taxon>Actinomycetes</taxon>
        <taxon>Mycobacteriales</taxon>
        <taxon>Corynebacteriaceae</taxon>
        <taxon>Corynebacterium</taxon>
    </lineage>
</organism>
<comment type="caution">
    <text evidence="2">The sequence shown here is derived from an EMBL/GenBank/DDBJ whole genome shotgun (WGS) entry which is preliminary data.</text>
</comment>
<feature type="transmembrane region" description="Helical" evidence="1">
    <location>
        <begin position="74"/>
        <end position="94"/>
    </location>
</feature>
<keyword evidence="1" id="KW-1133">Transmembrane helix</keyword>
<proteinExistence type="predicted"/>
<feature type="transmembrane region" description="Helical" evidence="1">
    <location>
        <begin position="155"/>
        <end position="176"/>
    </location>
</feature>
<evidence type="ECO:0000313" key="2">
    <source>
        <dbReference type="EMBL" id="OAH31582.1"/>
    </source>
</evidence>
<dbReference type="AlphaFoldDB" id="A0A177IS33"/>
<feature type="transmembrane region" description="Helical" evidence="1">
    <location>
        <begin position="39"/>
        <end position="59"/>
    </location>
</feature>
<evidence type="ECO:0000313" key="3">
    <source>
        <dbReference type="Proteomes" id="UP000076947"/>
    </source>
</evidence>
<evidence type="ECO:0000256" key="1">
    <source>
        <dbReference type="SAM" id="Phobius"/>
    </source>
</evidence>
<keyword evidence="1" id="KW-0472">Membrane</keyword>
<gene>
    <name evidence="2" type="ORF">AYJ05_08415</name>
</gene>
<protein>
    <submittedName>
        <fullName evidence="2">Uncharacterized protein</fullName>
    </submittedName>
</protein>
<name>A0A177IS33_9CORY</name>
<dbReference type="STRING" id="1705.CA21670_08470"/>
<sequence length="218" mass="23252">MLHAVSFALLDSINALLIGVVVALGVMLPRGKYKTVTPLLIAGDWFGVFVLAVLSMFIFDSLRQYVNAFLDSPLLGILLIILGLAGIVMSWRSRPGESNALVDKILKPLQTPTPLTFLTGFILGLAQSVTSGPFFAGLLHLVAGGFNAWVRYGGLVIYASLALSLPILVAIFIGFVRTNPQSPAGQLFARAQENKDQVSKIGGYLVGIVLVVMGVLNL</sequence>
<dbReference type="Proteomes" id="UP000076947">
    <property type="component" value="Unassembled WGS sequence"/>
</dbReference>
<keyword evidence="3" id="KW-1185">Reference proteome</keyword>